<evidence type="ECO:0000259" key="7">
    <source>
        <dbReference type="PROSITE" id="PS50048"/>
    </source>
</evidence>
<organism evidence="8 9">
    <name type="scientific">Exophiala viscosa</name>
    <dbReference type="NCBI Taxonomy" id="2486360"/>
    <lineage>
        <taxon>Eukaryota</taxon>
        <taxon>Fungi</taxon>
        <taxon>Dikarya</taxon>
        <taxon>Ascomycota</taxon>
        <taxon>Pezizomycotina</taxon>
        <taxon>Eurotiomycetes</taxon>
        <taxon>Chaetothyriomycetidae</taxon>
        <taxon>Chaetothyriales</taxon>
        <taxon>Herpotrichiellaceae</taxon>
        <taxon>Exophiala</taxon>
    </lineage>
</organism>
<dbReference type="InterPro" id="IPR036864">
    <property type="entry name" value="Zn2-C6_fun-type_DNA-bd_sf"/>
</dbReference>
<evidence type="ECO:0000256" key="6">
    <source>
        <dbReference type="ARBA" id="ARBA00023242"/>
    </source>
</evidence>
<evidence type="ECO:0000256" key="2">
    <source>
        <dbReference type="ARBA" id="ARBA00022833"/>
    </source>
</evidence>
<evidence type="ECO:0000256" key="4">
    <source>
        <dbReference type="ARBA" id="ARBA00023125"/>
    </source>
</evidence>
<keyword evidence="9" id="KW-1185">Reference proteome</keyword>
<accession>A0AAN6E027</accession>
<keyword evidence="5" id="KW-0804">Transcription</keyword>
<dbReference type="GO" id="GO:0008270">
    <property type="term" value="F:zinc ion binding"/>
    <property type="evidence" value="ECO:0007669"/>
    <property type="project" value="InterPro"/>
</dbReference>
<proteinExistence type="predicted"/>
<dbReference type="Gene3D" id="4.10.240.10">
    <property type="entry name" value="Zn(2)-C6 fungal-type DNA-binding domain"/>
    <property type="match status" value="1"/>
</dbReference>
<dbReference type="PANTHER" id="PTHR47660">
    <property type="entry name" value="TRANSCRIPTION FACTOR WITH C2H2 AND ZN(2)-CYS(6) DNA BINDING DOMAIN (EUROFUNG)-RELATED-RELATED"/>
    <property type="match status" value="1"/>
</dbReference>
<keyword evidence="2" id="KW-0862">Zinc</keyword>
<dbReference type="SUPFAM" id="SSF57701">
    <property type="entry name" value="Zn2/Cys6 DNA-binding domain"/>
    <property type="match status" value="1"/>
</dbReference>
<keyword evidence="6" id="KW-0539">Nucleus</keyword>
<dbReference type="AlphaFoldDB" id="A0AAN6E027"/>
<feature type="domain" description="Zn(2)-C6 fungal-type" evidence="7">
    <location>
        <begin position="17"/>
        <end position="47"/>
    </location>
</feature>
<keyword evidence="4" id="KW-0238">DNA-binding</keyword>
<dbReference type="CDD" id="cd00067">
    <property type="entry name" value="GAL4"/>
    <property type="match status" value="1"/>
</dbReference>
<dbReference type="Proteomes" id="UP001203852">
    <property type="component" value="Unassembled WGS sequence"/>
</dbReference>
<evidence type="ECO:0000313" key="9">
    <source>
        <dbReference type="Proteomes" id="UP001203852"/>
    </source>
</evidence>
<dbReference type="GO" id="GO:0003677">
    <property type="term" value="F:DNA binding"/>
    <property type="evidence" value="ECO:0007669"/>
    <property type="project" value="UniProtKB-KW"/>
</dbReference>
<dbReference type="Pfam" id="PF00172">
    <property type="entry name" value="Zn_clus"/>
    <property type="match status" value="1"/>
</dbReference>
<dbReference type="InterPro" id="IPR001138">
    <property type="entry name" value="Zn2Cys6_DnaBD"/>
</dbReference>
<evidence type="ECO:0000313" key="8">
    <source>
        <dbReference type="EMBL" id="KAI1614674.1"/>
    </source>
</evidence>
<keyword evidence="1" id="KW-0479">Metal-binding</keyword>
<dbReference type="GO" id="GO:0000981">
    <property type="term" value="F:DNA-binding transcription factor activity, RNA polymerase II-specific"/>
    <property type="evidence" value="ECO:0007669"/>
    <property type="project" value="InterPro"/>
</dbReference>
<protein>
    <recommendedName>
        <fullName evidence="7">Zn(2)-C6 fungal-type domain-containing protein</fullName>
    </recommendedName>
</protein>
<dbReference type="EMBL" id="MU404353">
    <property type="protein sequence ID" value="KAI1614674.1"/>
    <property type="molecule type" value="Genomic_DNA"/>
</dbReference>
<name>A0AAN6E027_9EURO</name>
<gene>
    <name evidence="8" type="ORF">EDD36DRAFT_234543</name>
</gene>
<comment type="caution">
    <text evidence="8">The sequence shown here is derived from an EMBL/GenBank/DDBJ whole genome shotgun (WGS) entry which is preliminary data.</text>
</comment>
<dbReference type="PROSITE" id="PS50048">
    <property type="entry name" value="ZN2_CY6_FUNGAL_2"/>
    <property type="match status" value="1"/>
</dbReference>
<sequence length="448" mass="51150">MDLLALMDSLPKRKQKNCDNCVSGKRRCDRRKPVCSRCAHKRVSCIYGRNIPTGQFDHGQTEASMLFMNEIASESPTCSPVAQGHPPNDELRDFCLDPRLGDATTDSLQNFMINACFDGNVTTNPFTTLIENNLTPNQDPWLFQVEQGIMQERSSSPVDEEVMKAYGNMAGICADVEPWHLYDPTTPLHYTVNRVKSFIDDVASQNATPFMHRYLYRDYTPPCILSCFATSVLYTHRTQANTSMVMRAIHNGVKKLVNAETGHIPATPLEKLARTQALFLYQIIRLLHGDVTLRAQGESDIALLQAWLGDLCKVRENLSGCAQYGHRETRNPTPKWESWIFAECVRRTIIMAHSFLKIYEMMRGPAQGDDQGVWACVHRWTISRHLWEAKSPSEFAHMWKERPQFIISNYSFEHFLQHGRADSLDEFAEILLRVYMGADAMKEFVSSR</sequence>
<evidence type="ECO:0000256" key="3">
    <source>
        <dbReference type="ARBA" id="ARBA00023015"/>
    </source>
</evidence>
<evidence type="ECO:0000256" key="5">
    <source>
        <dbReference type="ARBA" id="ARBA00023163"/>
    </source>
</evidence>
<evidence type="ECO:0000256" key="1">
    <source>
        <dbReference type="ARBA" id="ARBA00022723"/>
    </source>
</evidence>
<reference evidence="8" key="1">
    <citation type="journal article" date="2022" name="bioRxiv">
        <title>Deciphering the potential niche of two novel black yeast fungi from a biological soil crust based on their genomes, phenotypes, and melanin regulation.</title>
        <authorList>
            <consortium name="DOE Joint Genome Institute"/>
            <person name="Carr E.C."/>
            <person name="Barton Q."/>
            <person name="Grambo S."/>
            <person name="Sullivan M."/>
            <person name="Renfro C.M."/>
            <person name="Kuo A."/>
            <person name="Pangilinan J."/>
            <person name="Lipzen A."/>
            <person name="Keymanesh K."/>
            <person name="Savage E."/>
            <person name="Barry K."/>
            <person name="Grigoriev I.V."/>
            <person name="Riekhof W.R."/>
            <person name="Harris S.S."/>
        </authorList>
    </citation>
    <scope>NUCLEOTIDE SEQUENCE</scope>
    <source>
        <strain evidence="8">JF 03-4F</strain>
    </source>
</reference>
<keyword evidence="3" id="KW-0805">Transcription regulation</keyword>